<accession>A0ABN2UD16</accession>
<organism evidence="3 4">
    <name type="scientific">Terrabacter terrae</name>
    <dbReference type="NCBI Taxonomy" id="318434"/>
    <lineage>
        <taxon>Bacteria</taxon>
        <taxon>Bacillati</taxon>
        <taxon>Actinomycetota</taxon>
        <taxon>Actinomycetes</taxon>
        <taxon>Micrococcales</taxon>
        <taxon>Intrasporangiaceae</taxon>
        <taxon>Terrabacter</taxon>
    </lineage>
</organism>
<comment type="caution">
    <text evidence="3">The sequence shown here is derived from an EMBL/GenBank/DDBJ whole genome shotgun (WGS) entry which is preliminary data.</text>
</comment>
<keyword evidence="2" id="KW-1133">Transmembrane helix</keyword>
<feature type="compositionally biased region" description="Low complexity" evidence="1">
    <location>
        <begin position="1"/>
        <end position="12"/>
    </location>
</feature>
<gene>
    <name evidence="3" type="ORF">GCM10009740_25160</name>
</gene>
<keyword evidence="2" id="KW-0472">Membrane</keyword>
<evidence type="ECO:0008006" key="5">
    <source>
        <dbReference type="Google" id="ProtNLM"/>
    </source>
</evidence>
<keyword evidence="2" id="KW-0812">Transmembrane</keyword>
<dbReference type="Proteomes" id="UP001501285">
    <property type="component" value="Unassembled WGS sequence"/>
</dbReference>
<keyword evidence="4" id="KW-1185">Reference proteome</keyword>
<evidence type="ECO:0000313" key="4">
    <source>
        <dbReference type="Proteomes" id="UP001501285"/>
    </source>
</evidence>
<feature type="region of interest" description="Disordered" evidence="1">
    <location>
        <begin position="1"/>
        <end position="38"/>
    </location>
</feature>
<evidence type="ECO:0000313" key="3">
    <source>
        <dbReference type="EMBL" id="GAA2033630.1"/>
    </source>
</evidence>
<evidence type="ECO:0000256" key="1">
    <source>
        <dbReference type="SAM" id="MobiDB-lite"/>
    </source>
</evidence>
<sequence>MSTPSTSSTPSPETARPAAGVPGTGGQPEQPSPAAPPSRYSLGTFPNMIRSMVVIALFVLALVAIVPRITQVQRPAVDASGKAAQVAAQTSWSVLMPQGLGKGWVPTVATYAPGTDQVPTFTTVWTTPTGADIALKQAAGATQGWVSRSVNDGQATGTVTVSGRGFEKYAASSVNQIAYVAKGTGAKGVTVVASGTAPEDELKAFVAALAPVKPAAGVKPAPSTTP</sequence>
<feature type="transmembrane region" description="Helical" evidence="2">
    <location>
        <begin position="48"/>
        <end position="66"/>
    </location>
</feature>
<dbReference type="Pfam" id="PF14030">
    <property type="entry name" value="DUF4245"/>
    <property type="match status" value="1"/>
</dbReference>
<reference evidence="3 4" key="1">
    <citation type="journal article" date="2019" name="Int. J. Syst. Evol. Microbiol.">
        <title>The Global Catalogue of Microorganisms (GCM) 10K type strain sequencing project: providing services to taxonomists for standard genome sequencing and annotation.</title>
        <authorList>
            <consortium name="The Broad Institute Genomics Platform"/>
            <consortium name="The Broad Institute Genome Sequencing Center for Infectious Disease"/>
            <person name="Wu L."/>
            <person name="Ma J."/>
        </authorList>
    </citation>
    <scope>NUCLEOTIDE SEQUENCE [LARGE SCALE GENOMIC DNA]</scope>
    <source>
        <strain evidence="3 4">JCM 14283</strain>
    </source>
</reference>
<name>A0ABN2UD16_9MICO</name>
<protein>
    <recommendedName>
        <fullName evidence="5">DUF4245 domain-containing protein</fullName>
    </recommendedName>
</protein>
<dbReference type="EMBL" id="BAAANB010000021">
    <property type="protein sequence ID" value="GAA2033630.1"/>
    <property type="molecule type" value="Genomic_DNA"/>
</dbReference>
<evidence type="ECO:0000256" key="2">
    <source>
        <dbReference type="SAM" id="Phobius"/>
    </source>
</evidence>
<proteinExistence type="predicted"/>
<dbReference type="RefSeq" id="WP_343991793.1">
    <property type="nucleotide sequence ID" value="NZ_BAAANB010000021.1"/>
</dbReference>
<dbReference type="InterPro" id="IPR025339">
    <property type="entry name" value="DUF4245"/>
</dbReference>